<protein>
    <submittedName>
        <fullName evidence="1">Uncharacterized protein</fullName>
    </submittedName>
</protein>
<keyword evidence="2" id="KW-1185">Reference proteome</keyword>
<gene>
    <name evidence="1" type="ORF">IE53DRAFT_371729</name>
</gene>
<dbReference type="Proteomes" id="UP000245626">
    <property type="component" value="Unassembled WGS sequence"/>
</dbReference>
<accession>A0ACD0NMQ1</accession>
<evidence type="ECO:0000313" key="1">
    <source>
        <dbReference type="EMBL" id="PWN47118.1"/>
    </source>
</evidence>
<dbReference type="EMBL" id="KZ820540">
    <property type="protein sequence ID" value="PWN47118.1"/>
    <property type="molecule type" value="Genomic_DNA"/>
</dbReference>
<name>A0ACD0NMQ1_9BASI</name>
<reference evidence="1 2" key="1">
    <citation type="journal article" date="2018" name="Mol. Biol. Evol.">
        <title>Broad Genomic Sampling Reveals a Smut Pathogenic Ancestry of the Fungal Clade Ustilaginomycotina.</title>
        <authorList>
            <person name="Kijpornyongpan T."/>
            <person name="Mondo S.J."/>
            <person name="Barry K."/>
            <person name="Sandor L."/>
            <person name="Lee J."/>
            <person name="Lipzen A."/>
            <person name="Pangilinan J."/>
            <person name="LaButti K."/>
            <person name="Hainaut M."/>
            <person name="Henrissat B."/>
            <person name="Grigoriev I.V."/>
            <person name="Spatafora J.W."/>
            <person name="Aime M.C."/>
        </authorList>
    </citation>
    <scope>NUCLEOTIDE SEQUENCE [LARGE SCALE GENOMIC DNA]</scope>
    <source>
        <strain evidence="1 2">SA 807</strain>
    </source>
</reference>
<evidence type="ECO:0000313" key="2">
    <source>
        <dbReference type="Proteomes" id="UP000245626"/>
    </source>
</evidence>
<proteinExistence type="predicted"/>
<sequence>FSESVSAEKYPAYADYQKRVGMFLPVDTLLRSLAFKTIVPKETKRRVEENVWGKVADEKKKQ</sequence>
<organism evidence="1 2">
    <name type="scientific">Violaceomyces palustris</name>
    <dbReference type="NCBI Taxonomy" id="1673888"/>
    <lineage>
        <taxon>Eukaryota</taxon>
        <taxon>Fungi</taxon>
        <taxon>Dikarya</taxon>
        <taxon>Basidiomycota</taxon>
        <taxon>Ustilaginomycotina</taxon>
        <taxon>Ustilaginomycetes</taxon>
        <taxon>Violaceomycetales</taxon>
        <taxon>Violaceomycetaceae</taxon>
        <taxon>Violaceomyces</taxon>
    </lineage>
</organism>
<feature type="non-terminal residue" evidence="1">
    <location>
        <position position="1"/>
    </location>
</feature>